<dbReference type="SUPFAM" id="SSF55653">
    <property type="entry name" value="Ribosomal protein L9 C-domain"/>
    <property type="match status" value="1"/>
</dbReference>
<dbReference type="PANTHER" id="PTHR21368">
    <property type="entry name" value="50S RIBOSOMAL PROTEIN L9"/>
    <property type="match status" value="1"/>
</dbReference>
<dbReference type="InterPro" id="IPR020594">
    <property type="entry name" value="Ribosomal_bL9_bac/chp"/>
</dbReference>
<proteinExistence type="inferred from homology"/>
<dbReference type="Gene3D" id="3.40.5.10">
    <property type="entry name" value="Ribosomal protein L9, N-terminal domain"/>
    <property type="match status" value="1"/>
</dbReference>
<evidence type="ECO:0000256" key="5">
    <source>
        <dbReference type="ARBA" id="ARBA00023274"/>
    </source>
</evidence>
<feature type="domain" description="Large ribosomal subunit protein bL9 C-terminal" evidence="9">
    <location>
        <begin position="65"/>
        <end position="147"/>
    </location>
</feature>
<keyword evidence="5 7" id="KW-0687">Ribonucleoprotein</keyword>
<evidence type="ECO:0000256" key="3">
    <source>
        <dbReference type="ARBA" id="ARBA00022884"/>
    </source>
</evidence>
<comment type="similarity">
    <text evidence="1 7">Belongs to the bacterial ribosomal protein bL9 family.</text>
</comment>
<name>A0A9D7SZH8_9BACT</name>
<evidence type="ECO:0000256" key="1">
    <source>
        <dbReference type="ARBA" id="ARBA00010605"/>
    </source>
</evidence>
<evidence type="ECO:0000256" key="4">
    <source>
        <dbReference type="ARBA" id="ARBA00022980"/>
    </source>
</evidence>
<dbReference type="InterPro" id="IPR036791">
    <property type="entry name" value="Ribosomal_bL9_C_sf"/>
</dbReference>
<reference evidence="10 11" key="1">
    <citation type="submission" date="2020-10" db="EMBL/GenBank/DDBJ databases">
        <title>Connecting structure to function with the recovery of over 1000 high-quality activated sludge metagenome-assembled genomes encoding full-length rRNA genes using long-read sequencing.</title>
        <authorList>
            <person name="Singleton C.M."/>
            <person name="Petriglieri F."/>
            <person name="Kristensen J.M."/>
            <person name="Kirkegaard R.H."/>
            <person name="Michaelsen T.Y."/>
            <person name="Andersen M.H."/>
            <person name="Karst S.M."/>
            <person name="Dueholm M.S."/>
            <person name="Nielsen P.H."/>
            <person name="Albertsen M."/>
        </authorList>
    </citation>
    <scope>NUCLEOTIDE SEQUENCE [LARGE SCALE GENOMIC DNA]</scope>
    <source>
        <strain evidence="10">Ribe_18-Q3-R11-54_MAXAC.273</strain>
    </source>
</reference>
<dbReference type="GO" id="GO:0019843">
    <property type="term" value="F:rRNA binding"/>
    <property type="evidence" value="ECO:0007669"/>
    <property type="project" value="UniProtKB-UniRule"/>
</dbReference>
<accession>A0A9D7SZH8</accession>
<comment type="caution">
    <text evidence="10">The sequence shown here is derived from an EMBL/GenBank/DDBJ whole genome shotgun (WGS) entry which is preliminary data.</text>
</comment>
<feature type="domain" description="Ribosomal protein L9" evidence="8">
    <location>
        <begin position="1"/>
        <end position="47"/>
    </location>
</feature>
<dbReference type="AlphaFoldDB" id="A0A9D7SZH8"/>
<dbReference type="GO" id="GO:0003735">
    <property type="term" value="F:structural constituent of ribosome"/>
    <property type="evidence" value="ECO:0007669"/>
    <property type="project" value="InterPro"/>
</dbReference>
<evidence type="ECO:0000313" key="10">
    <source>
        <dbReference type="EMBL" id="MBK9985034.1"/>
    </source>
</evidence>
<dbReference type="InterPro" id="IPR020070">
    <property type="entry name" value="Ribosomal_bL9_N"/>
</dbReference>
<evidence type="ECO:0000259" key="9">
    <source>
        <dbReference type="Pfam" id="PF03948"/>
    </source>
</evidence>
<organism evidence="10 11">
    <name type="scientific">Candidatus Opimibacter skivensis</name>
    <dbReference type="NCBI Taxonomy" id="2982028"/>
    <lineage>
        <taxon>Bacteria</taxon>
        <taxon>Pseudomonadati</taxon>
        <taxon>Bacteroidota</taxon>
        <taxon>Saprospiria</taxon>
        <taxon>Saprospirales</taxon>
        <taxon>Saprospiraceae</taxon>
        <taxon>Candidatus Opimibacter</taxon>
    </lineage>
</organism>
<dbReference type="InterPro" id="IPR000244">
    <property type="entry name" value="Ribosomal_bL9"/>
</dbReference>
<evidence type="ECO:0000256" key="7">
    <source>
        <dbReference type="HAMAP-Rule" id="MF_00503"/>
    </source>
</evidence>
<evidence type="ECO:0000256" key="2">
    <source>
        <dbReference type="ARBA" id="ARBA00022730"/>
    </source>
</evidence>
<dbReference type="NCBIfam" id="TIGR00158">
    <property type="entry name" value="L9"/>
    <property type="match status" value="1"/>
</dbReference>
<dbReference type="GO" id="GO:1990904">
    <property type="term" value="C:ribonucleoprotein complex"/>
    <property type="evidence" value="ECO:0007669"/>
    <property type="project" value="UniProtKB-KW"/>
</dbReference>
<protein>
    <recommendedName>
        <fullName evidence="6 7">Large ribosomal subunit protein bL9</fullName>
    </recommendedName>
</protein>
<dbReference type="InterPro" id="IPR036935">
    <property type="entry name" value="Ribosomal_bL9_N_sf"/>
</dbReference>
<dbReference type="SUPFAM" id="SSF55658">
    <property type="entry name" value="L9 N-domain-like"/>
    <property type="match status" value="1"/>
</dbReference>
<comment type="function">
    <text evidence="7">Binds to the 23S rRNA.</text>
</comment>
<keyword evidence="2 7" id="KW-0699">rRNA-binding</keyword>
<dbReference type="Pfam" id="PF01281">
    <property type="entry name" value="Ribosomal_L9_N"/>
    <property type="match status" value="1"/>
</dbReference>
<dbReference type="GO" id="GO:0005840">
    <property type="term" value="C:ribosome"/>
    <property type="evidence" value="ECO:0007669"/>
    <property type="project" value="UniProtKB-KW"/>
</dbReference>
<dbReference type="Gene3D" id="3.10.430.100">
    <property type="entry name" value="Ribosomal protein L9, C-terminal domain"/>
    <property type="match status" value="1"/>
</dbReference>
<dbReference type="GO" id="GO:0006412">
    <property type="term" value="P:translation"/>
    <property type="evidence" value="ECO:0007669"/>
    <property type="project" value="UniProtKB-UniRule"/>
</dbReference>
<keyword evidence="4 7" id="KW-0689">Ribosomal protein</keyword>
<dbReference type="Proteomes" id="UP000808337">
    <property type="component" value="Unassembled WGS sequence"/>
</dbReference>
<evidence type="ECO:0000313" key="11">
    <source>
        <dbReference type="Proteomes" id="UP000808337"/>
    </source>
</evidence>
<evidence type="ECO:0000259" key="8">
    <source>
        <dbReference type="Pfam" id="PF01281"/>
    </source>
</evidence>
<dbReference type="Pfam" id="PF03948">
    <property type="entry name" value="Ribosomal_L9_C"/>
    <property type="match status" value="1"/>
</dbReference>
<sequence length="148" mass="16428">MQIILLKDIDTLGERHELVNVKPGYARNYLIPSKMALAANATNKAKLEKLRSEEAAHEADRINDFKALVSKLEGQTLRIGAKAGTSGKIFGSVTSVQIMQALKDQMGIDVIRKKIELPEEVKVLGTYTANINFHPEVHTTVQFEVVEE</sequence>
<evidence type="ECO:0000256" key="6">
    <source>
        <dbReference type="ARBA" id="ARBA00035292"/>
    </source>
</evidence>
<keyword evidence="3 7" id="KW-0694">RNA-binding</keyword>
<dbReference type="EMBL" id="JADKGY010000032">
    <property type="protein sequence ID" value="MBK9985034.1"/>
    <property type="molecule type" value="Genomic_DNA"/>
</dbReference>
<gene>
    <name evidence="7" type="primary">rplI</name>
    <name evidence="10" type="ORF">IPP15_22180</name>
</gene>
<dbReference type="InterPro" id="IPR020069">
    <property type="entry name" value="Ribosomal_bL9_C"/>
</dbReference>
<dbReference type="HAMAP" id="MF_00503">
    <property type="entry name" value="Ribosomal_bL9"/>
    <property type="match status" value="1"/>
</dbReference>
<dbReference type="InterPro" id="IPR009027">
    <property type="entry name" value="Ribosomal_bL9/RNase_H1_N"/>
</dbReference>